<keyword evidence="2" id="KW-1185">Reference proteome</keyword>
<name>A0AAV5W4F4_9BILA</name>
<dbReference type="Proteomes" id="UP001432322">
    <property type="component" value="Unassembled WGS sequence"/>
</dbReference>
<proteinExistence type="predicted"/>
<gene>
    <name evidence="1" type="ORF">PFISCL1PPCAC_16895</name>
</gene>
<comment type="caution">
    <text evidence="1">The sequence shown here is derived from an EMBL/GenBank/DDBJ whole genome shotgun (WGS) entry which is preliminary data.</text>
</comment>
<accession>A0AAV5W4F4</accession>
<organism evidence="1 2">
    <name type="scientific">Pristionchus fissidentatus</name>
    <dbReference type="NCBI Taxonomy" id="1538716"/>
    <lineage>
        <taxon>Eukaryota</taxon>
        <taxon>Metazoa</taxon>
        <taxon>Ecdysozoa</taxon>
        <taxon>Nematoda</taxon>
        <taxon>Chromadorea</taxon>
        <taxon>Rhabditida</taxon>
        <taxon>Rhabditina</taxon>
        <taxon>Diplogasteromorpha</taxon>
        <taxon>Diplogasteroidea</taxon>
        <taxon>Neodiplogasteridae</taxon>
        <taxon>Pristionchus</taxon>
    </lineage>
</organism>
<evidence type="ECO:0000313" key="2">
    <source>
        <dbReference type="Proteomes" id="UP001432322"/>
    </source>
</evidence>
<evidence type="ECO:0000313" key="1">
    <source>
        <dbReference type="EMBL" id="GMT25598.1"/>
    </source>
</evidence>
<evidence type="ECO:0008006" key="3">
    <source>
        <dbReference type="Google" id="ProtNLM"/>
    </source>
</evidence>
<reference evidence="1" key="1">
    <citation type="submission" date="2023-10" db="EMBL/GenBank/DDBJ databases">
        <title>Genome assembly of Pristionchus species.</title>
        <authorList>
            <person name="Yoshida K."/>
            <person name="Sommer R.J."/>
        </authorList>
    </citation>
    <scope>NUCLEOTIDE SEQUENCE</scope>
    <source>
        <strain evidence="1">RS5133</strain>
    </source>
</reference>
<dbReference type="EMBL" id="BTSY01000004">
    <property type="protein sequence ID" value="GMT25598.1"/>
    <property type="molecule type" value="Genomic_DNA"/>
</dbReference>
<dbReference type="AlphaFoldDB" id="A0AAV5W4F4"/>
<protein>
    <recommendedName>
        <fullName evidence="3">Ribosomal protein</fullName>
    </recommendedName>
</protein>
<sequence>MHNNSLLHLLSCQYSIWSRFKHSAAYSVCLPALPHAIHDGVLPHAKQATVNGIGIAVEISKHHSLTSEQILDFIQCLVLLFSQKAWQNVAEYEPDILIRLIRHRNDLIIILGVVPWH</sequence>